<feature type="region of interest" description="Disordered" evidence="2">
    <location>
        <begin position="631"/>
        <end position="668"/>
    </location>
</feature>
<dbReference type="EMBL" id="MK500588">
    <property type="protein sequence ID" value="QBK92955.1"/>
    <property type="molecule type" value="Genomic_DNA"/>
</dbReference>
<feature type="coiled-coil region" evidence="1">
    <location>
        <begin position="13"/>
        <end position="42"/>
    </location>
</feature>
<dbReference type="InterPro" id="IPR023580">
    <property type="entry name" value="RNA_pol_su_RPB10"/>
</dbReference>
<dbReference type="SUPFAM" id="SSF46924">
    <property type="entry name" value="RNA polymerase subunit RPB10"/>
    <property type="match status" value="1"/>
</dbReference>
<reference evidence="3" key="1">
    <citation type="journal article" date="2019" name="MBio">
        <title>Virus Genomes from Deep Sea Sediments Expand the Ocean Megavirome and Support Independent Origins of Viral Gigantism.</title>
        <authorList>
            <person name="Backstrom D."/>
            <person name="Yutin N."/>
            <person name="Jorgensen S.L."/>
            <person name="Dharamshi J."/>
            <person name="Homa F."/>
            <person name="Zaremba-Niedwiedzka K."/>
            <person name="Spang A."/>
            <person name="Wolf Y.I."/>
            <person name="Koonin E.V."/>
            <person name="Ettema T.J."/>
        </authorList>
    </citation>
    <scope>NUCLEOTIDE SEQUENCE</scope>
</reference>
<accession>A0A481ZBV1</accession>
<keyword evidence="1" id="KW-0175">Coiled coil</keyword>
<name>A0A481ZBV1_9VIRU</name>
<organism evidence="3">
    <name type="scientific">Pithovirus LCPAC403</name>
    <dbReference type="NCBI Taxonomy" id="2506596"/>
    <lineage>
        <taxon>Viruses</taxon>
        <taxon>Pithoviruses</taxon>
    </lineage>
</organism>
<feature type="compositionally biased region" description="Acidic residues" evidence="2">
    <location>
        <begin position="650"/>
        <end position="668"/>
    </location>
</feature>
<evidence type="ECO:0000313" key="3">
    <source>
        <dbReference type="EMBL" id="QBK92955.1"/>
    </source>
</evidence>
<sequence length="668" mass="78872">MRQRKSFIDEDEINKRRREKAKKEEKFKKEEEKRRIEKARKDEFKLELIETQPVPKEEMRWITPIRCRSCGKLLSHKSELYHDLIFGGLTSFDAFDKIMGSYSVDLNVKDNIRTKYLYETMISGKLSPLEIIEILDLKEVFIDQIYEELTLEDIDISEEKGDKFFESIERVIKSFPSLDIDYKDKDNLYNLYLMMINGETSLDIDRNILTFLKLVFIDQIDEGSFFEYINIGDQKRTMLKIIQNKDTSFESFKRVMESYSGGLIQAHRHTKYLYHLYLMMIKRELSLDMVEEILNLTYIQISQVTDEDSLTKLDLTDEKKVLLDIIKKHQRIVTLNNKDILTLLRFPEASVDIYGREDFYKSTLGDYDYNLFSQMTTNGLHPLEIYTDNTILQLEEIRASKRRTIVQTKPNKGDNPTIKEIFEILNLNDYEKYMDLVVDENTPQQAFNKLGYSGEKYLSFISDVKRTRTDAEALNALGYYGHIYNVFCSFKKGYVSGKRAFHAMGSNRFEMYLSLRDPKGISKERAFNMLGFFRACCRINLEHPYALPRGRLYKDNTRSKIPDEILYPHESLASLEFRTENVRKSRTTVIDNIGLSRQLIIEKILPEEERIIHAKKETYLTVERNKDEQYNIVQEFENDDISDDTASSISEEDEIEDDEEEDDEDMWD</sequence>
<evidence type="ECO:0000256" key="2">
    <source>
        <dbReference type="SAM" id="MobiDB-lite"/>
    </source>
</evidence>
<gene>
    <name evidence="3" type="ORF">LCPAC403_00890</name>
</gene>
<protein>
    <submittedName>
        <fullName evidence="3">RNA polymerase N 8 kDa subunit</fullName>
    </submittedName>
</protein>
<evidence type="ECO:0000256" key="1">
    <source>
        <dbReference type="SAM" id="Coils"/>
    </source>
</evidence>
<proteinExistence type="predicted"/>